<organism evidence="3 8">
    <name type="scientific">Phytophthora rubi</name>
    <dbReference type="NCBI Taxonomy" id="129364"/>
    <lineage>
        <taxon>Eukaryota</taxon>
        <taxon>Sar</taxon>
        <taxon>Stramenopiles</taxon>
        <taxon>Oomycota</taxon>
        <taxon>Peronosporomycetes</taxon>
        <taxon>Peronosporales</taxon>
        <taxon>Peronosporaceae</taxon>
        <taxon>Phytophthora</taxon>
    </lineage>
</organism>
<evidence type="ECO:0000256" key="2">
    <source>
        <dbReference type="SAM" id="SignalP"/>
    </source>
</evidence>
<evidence type="ECO:0000313" key="6">
    <source>
        <dbReference type="Proteomes" id="UP000429607"/>
    </source>
</evidence>
<feature type="chain" id="PRO_5036164984" evidence="2">
    <location>
        <begin position="20"/>
        <end position="72"/>
    </location>
</feature>
<evidence type="ECO:0000256" key="1">
    <source>
        <dbReference type="SAM" id="Phobius"/>
    </source>
</evidence>
<dbReference type="AlphaFoldDB" id="A0A6A3LPC9"/>
<evidence type="ECO:0000313" key="8">
    <source>
        <dbReference type="Proteomes" id="UP000435112"/>
    </source>
</evidence>
<keyword evidence="2" id="KW-0732">Signal</keyword>
<dbReference type="Proteomes" id="UP000429607">
    <property type="component" value="Unassembled WGS sequence"/>
</dbReference>
<dbReference type="Proteomes" id="UP000435112">
    <property type="component" value="Unassembled WGS sequence"/>
</dbReference>
<name>A0A6A3LPC9_9STRA</name>
<sequence length="72" mass="8073">MFLLSIKLLLLLFSNKLNKLVNICDLEGPSQTWVPSSGRKRLRRLRASLRIASPACSFSALSSCFILFLVAF</sequence>
<keyword evidence="7" id="KW-1185">Reference proteome</keyword>
<evidence type="ECO:0000313" key="3">
    <source>
        <dbReference type="EMBL" id="KAE9018054.1"/>
    </source>
</evidence>
<reference evidence="6 8" key="1">
    <citation type="submission" date="2018-09" db="EMBL/GenBank/DDBJ databases">
        <title>Genomic investigation of the strawberry pathogen Phytophthora fragariae indicates pathogenicity is determined by transcriptional variation in three key races.</title>
        <authorList>
            <person name="Adams T.M."/>
            <person name="Armitage A.D."/>
            <person name="Sobczyk M.K."/>
            <person name="Bates H.J."/>
            <person name="Dunwell J.M."/>
            <person name="Nellist C.F."/>
            <person name="Harrison R.J."/>
        </authorList>
    </citation>
    <scope>NUCLEOTIDE SEQUENCE [LARGE SCALE GENOMIC DNA]</scope>
    <source>
        <strain evidence="4 6">SCRP249</strain>
        <strain evidence="3 8">SCRP324</strain>
        <strain evidence="5 7">SCRP333</strain>
    </source>
</reference>
<keyword evidence="1" id="KW-1133">Transmembrane helix</keyword>
<dbReference type="EMBL" id="QXFU01000864">
    <property type="protein sequence ID" value="KAE9018054.1"/>
    <property type="molecule type" value="Genomic_DNA"/>
</dbReference>
<evidence type="ECO:0000313" key="5">
    <source>
        <dbReference type="EMBL" id="KAE9333691.1"/>
    </source>
</evidence>
<keyword evidence="1" id="KW-0472">Membrane</keyword>
<evidence type="ECO:0000313" key="7">
    <source>
        <dbReference type="Proteomes" id="UP000434957"/>
    </source>
</evidence>
<feature type="signal peptide" evidence="2">
    <location>
        <begin position="1"/>
        <end position="19"/>
    </location>
</feature>
<comment type="caution">
    <text evidence="3">The sequence shown here is derived from an EMBL/GenBank/DDBJ whole genome shotgun (WGS) entry which is preliminary data.</text>
</comment>
<gene>
    <name evidence="4" type="ORF">PR001_g2661</name>
    <name evidence="3" type="ORF">PR002_g13215</name>
    <name evidence="5" type="ORF">PR003_g13901</name>
</gene>
<feature type="transmembrane region" description="Helical" evidence="1">
    <location>
        <begin position="49"/>
        <end position="71"/>
    </location>
</feature>
<protein>
    <submittedName>
        <fullName evidence="3">Uncharacterized protein</fullName>
    </submittedName>
</protein>
<dbReference type="EMBL" id="QXFV01000092">
    <property type="protein sequence ID" value="KAE9050146.1"/>
    <property type="molecule type" value="Genomic_DNA"/>
</dbReference>
<dbReference type="Proteomes" id="UP000434957">
    <property type="component" value="Unassembled WGS sequence"/>
</dbReference>
<keyword evidence="1" id="KW-0812">Transmembrane</keyword>
<proteinExistence type="predicted"/>
<evidence type="ECO:0000313" key="4">
    <source>
        <dbReference type="EMBL" id="KAE9050146.1"/>
    </source>
</evidence>
<dbReference type="EMBL" id="QXFT01000895">
    <property type="protein sequence ID" value="KAE9333691.1"/>
    <property type="molecule type" value="Genomic_DNA"/>
</dbReference>
<accession>A0A6A3LPC9</accession>